<dbReference type="Gene3D" id="2.80.10.50">
    <property type="match status" value="3"/>
</dbReference>
<dbReference type="SUPFAM" id="SSF56219">
    <property type="entry name" value="DNase I-like"/>
    <property type="match status" value="1"/>
</dbReference>
<evidence type="ECO:0000256" key="2">
    <source>
        <dbReference type="ARBA" id="ARBA00012729"/>
    </source>
</evidence>
<keyword evidence="4" id="KW-0732">Signal</keyword>
<dbReference type="RefSeq" id="WP_212010074.1">
    <property type="nucleotide sequence ID" value="NZ_JAAFYZ010000050.1"/>
</dbReference>
<dbReference type="InterPro" id="IPR029070">
    <property type="entry name" value="Chitinase_insertion_sf"/>
</dbReference>
<dbReference type="SMART" id="SM00636">
    <property type="entry name" value="Glyco_18"/>
    <property type="match status" value="1"/>
</dbReference>
<evidence type="ECO:0000256" key="3">
    <source>
        <dbReference type="ARBA" id="ARBA00023024"/>
    </source>
</evidence>
<proteinExistence type="predicted"/>
<reference evidence="6 7" key="1">
    <citation type="submission" date="2020-02" db="EMBL/GenBank/DDBJ databases">
        <title>Acidophilic actinobacteria isolated from forest soil.</title>
        <authorList>
            <person name="Golinska P."/>
        </authorList>
    </citation>
    <scope>NUCLEOTIDE SEQUENCE [LARGE SCALE GENOMIC DNA]</scope>
    <source>
        <strain evidence="6 7">NL8</strain>
    </source>
</reference>
<dbReference type="InterPro" id="IPR035992">
    <property type="entry name" value="Ricin_B-like_lectins"/>
</dbReference>
<dbReference type="SUPFAM" id="SSF50370">
    <property type="entry name" value="Ricin B-like lectins"/>
    <property type="match status" value="2"/>
</dbReference>
<dbReference type="Gene3D" id="3.20.20.80">
    <property type="entry name" value="Glycosidases"/>
    <property type="match status" value="1"/>
</dbReference>
<keyword evidence="3" id="KW-0146">Chitin degradation</keyword>
<accession>A0ABS5KR18</accession>
<dbReference type="CDD" id="cd00161">
    <property type="entry name" value="beta-trefoil_Ricin-like"/>
    <property type="match status" value="2"/>
</dbReference>
<dbReference type="CDD" id="cd06548">
    <property type="entry name" value="GH18_chitinase"/>
    <property type="match status" value="1"/>
</dbReference>
<dbReference type="Pfam" id="PF14200">
    <property type="entry name" value="RicinB_lectin_2"/>
    <property type="match status" value="2"/>
</dbReference>
<dbReference type="Proteomes" id="UP000730482">
    <property type="component" value="Unassembled WGS sequence"/>
</dbReference>
<dbReference type="InterPro" id="IPR017853">
    <property type="entry name" value="GH"/>
</dbReference>
<dbReference type="Pfam" id="PF00704">
    <property type="entry name" value="Glyco_hydro_18"/>
    <property type="match status" value="1"/>
</dbReference>
<feature type="signal peptide" evidence="4">
    <location>
        <begin position="1"/>
        <end position="31"/>
    </location>
</feature>
<feature type="chain" id="PRO_5045521374" description="chitinase" evidence="4">
    <location>
        <begin position="32"/>
        <end position="1085"/>
    </location>
</feature>
<name>A0ABS5KR18_9ACTN</name>
<comment type="catalytic activity">
    <reaction evidence="1">
        <text>Random endo-hydrolysis of N-acetyl-beta-D-glucosaminide (1-&gt;4)-beta-linkages in chitin and chitodextrins.</text>
        <dbReference type="EC" id="3.2.1.14"/>
    </reaction>
</comment>
<feature type="domain" description="GH18" evidence="5">
    <location>
        <begin position="661"/>
        <end position="1085"/>
    </location>
</feature>
<dbReference type="Gene3D" id="3.60.10.10">
    <property type="entry name" value="Endonuclease/exonuclease/phosphatase"/>
    <property type="match status" value="1"/>
</dbReference>
<dbReference type="SUPFAM" id="SSF54556">
    <property type="entry name" value="Chitinase insertion domain"/>
    <property type="match status" value="1"/>
</dbReference>
<evidence type="ECO:0000256" key="1">
    <source>
        <dbReference type="ARBA" id="ARBA00000822"/>
    </source>
</evidence>
<dbReference type="PANTHER" id="PTHR11177">
    <property type="entry name" value="CHITINASE"/>
    <property type="match status" value="1"/>
</dbReference>
<gene>
    <name evidence="6" type="ORF">KGQ19_16625</name>
</gene>
<keyword evidence="7" id="KW-1185">Reference proteome</keyword>
<sequence length="1085" mass="113668">MFVSMRRRRGRPGILLLVGAMVASVLTAVGAAPAHALVQDRPAWTWNMQGATADGQNKWTTVVGPILNPNQGGGQPPVVALQEVGSGPPTAAPGTVNVQISGNQLTPLPAGIFYDVPNNPAARTVVHSQWRSGGVNHDVYYLQTDANNGAWTGGRVNLAIVTPGAANGVVIIPTPGGINSGGALRPALGVLIGNTWYFSVHAQSGGGANAPGLLANINAFVAARNASNPNGEEGLVLGDFNREPGTLPAVATQQIIAPNMPTQRQGSVLDYGVIVDPDHIFPAGLAATLPIATQASDHQPVRIQLTSTPTQSPSAVPLYPTARVIENVQAGGVVDAFNQGTANGTLIDSFARNGQSNQAWTVLGYPDGSLQFQGVGSSRCIDITNSTSSPGSGRALSLFDCTSQFSQRWLPVYQGNGEFQFQSVLVPSLCMNVSGGQSVPTTASGLILFACANVPNERFFFGPATPATATDPNVDPVSYLQSVGQFTMENLFNGGVMDVQGNATANNTLVDSYSRNGLANQAWTAIPNSTNGTVSLKSVSSGRCVDIHNSTAATLGSELVIFDCSGQASQQFFPIALSDGQWEFQSASTLPAVSGACLVTANATSGNPRSGNESVNTCNNAGRQTFTLTPYDPTGTPTRPTDPDFTSSQELITVPNAAVPAQRVGYYTSWSTYANAFYPKNLDTEGIAGKLTVLNYAFENIDPVNLTCLEANKASSSVETDPTGNDGSSDAFADYQKEYTAATSVDGTADTFSQPLRGNFNQLKELKAKYPNLKILLTIGGWTYSKYFSDVAATDASRKKFVASCINMYIKGNLPTGISNDPAGGVGDAAGIFSGFDIDWEFPGSDNGHVGNHVSAQDGANYTALLNEFRTELNALGGQHYLLDAALPAGPTEIANLNIPSLAGALDLGDVMAYDFHGAFETTGPTNFQSPLYDAPESPAFGTKFTADDSVSAYISGGFPSTKLTLGVPFYGRGWTGVPAGGQNGLYQSVTGPTASFPLSVTPGVADYKELESAGKLTSSNLFYDSASESTWVYDGTNFWSIETPLTLALKRQYIQQMNLGGIMMYSLEADDPTTTLTDAATGMN</sequence>
<dbReference type="InterPro" id="IPR036691">
    <property type="entry name" value="Endo/exonu/phosph_ase_sf"/>
</dbReference>
<dbReference type="InterPro" id="IPR000772">
    <property type="entry name" value="Ricin_B_lectin"/>
</dbReference>
<dbReference type="InterPro" id="IPR050314">
    <property type="entry name" value="Glycosyl_Hydrlase_18"/>
</dbReference>
<keyword evidence="3" id="KW-0624">Polysaccharide degradation</keyword>
<dbReference type="SMART" id="SM00458">
    <property type="entry name" value="RICIN"/>
    <property type="match status" value="2"/>
</dbReference>
<dbReference type="Gene3D" id="3.10.50.10">
    <property type="match status" value="1"/>
</dbReference>
<evidence type="ECO:0000313" key="7">
    <source>
        <dbReference type="Proteomes" id="UP000730482"/>
    </source>
</evidence>
<dbReference type="InterPro" id="IPR011583">
    <property type="entry name" value="Chitinase_II/V-like_cat"/>
</dbReference>
<organism evidence="6 7">
    <name type="scientific">Catenulispora pinistramenti</name>
    <dbReference type="NCBI Taxonomy" id="2705254"/>
    <lineage>
        <taxon>Bacteria</taxon>
        <taxon>Bacillati</taxon>
        <taxon>Actinomycetota</taxon>
        <taxon>Actinomycetes</taxon>
        <taxon>Catenulisporales</taxon>
        <taxon>Catenulisporaceae</taxon>
        <taxon>Catenulispora</taxon>
    </lineage>
</organism>
<evidence type="ECO:0000256" key="4">
    <source>
        <dbReference type="SAM" id="SignalP"/>
    </source>
</evidence>
<dbReference type="PANTHER" id="PTHR11177:SF317">
    <property type="entry name" value="CHITINASE 12-RELATED"/>
    <property type="match status" value="1"/>
</dbReference>
<evidence type="ECO:0000313" key="6">
    <source>
        <dbReference type="EMBL" id="MBS2548493.1"/>
    </source>
</evidence>
<dbReference type="EC" id="3.2.1.14" evidence="2"/>
<protein>
    <recommendedName>
        <fullName evidence="2">chitinase</fullName>
        <ecNumber evidence="2">3.2.1.14</ecNumber>
    </recommendedName>
</protein>
<dbReference type="PROSITE" id="PS50231">
    <property type="entry name" value="RICIN_B_LECTIN"/>
    <property type="match status" value="1"/>
</dbReference>
<keyword evidence="3" id="KW-0119">Carbohydrate metabolism</keyword>
<dbReference type="InterPro" id="IPR001223">
    <property type="entry name" value="Glyco_hydro18_cat"/>
</dbReference>
<evidence type="ECO:0000259" key="5">
    <source>
        <dbReference type="PROSITE" id="PS51910"/>
    </source>
</evidence>
<dbReference type="PROSITE" id="PS51910">
    <property type="entry name" value="GH18_2"/>
    <property type="match status" value="1"/>
</dbReference>
<comment type="caution">
    <text evidence="6">The sequence shown here is derived from an EMBL/GenBank/DDBJ whole genome shotgun (WGS) entry which is preliminary data.</text>
</comment>
<dbReference type="SUPFAM" id="SSF51445">
    <property type="entry name" value="(Trans)glycosidases"/>
    <property type="match status" value="1"/>
</dbReference>
<dbReference type="EMBL" id="JAAFYZ010000050">
    <property type="protein sequence ID" value="MBS2548493.1"/>
    <property type="molecule type" value="Genomic_DNA"/>
</dbReference>